<sequence>DVPDIKHNWLSVEVKLRQRIPTWIKNGIDQAEKSAIGHQMPVLIIREKFQKTDDAIICMTLKEFRDRYL</sequence>
<protein>
    <submittedName>
        <fullName evidence="1">Uncharacterized protein</fullName>
    </submittedName>
</protein>
<reference evidence="1" key="1">
    <citation type="journal article" date="2015" name="Nature">
        <title>Complex archaea that bridge the gap between prokaryotes and eukaryotes.</title>
        <authorList>
            <person name="Spang A."/>
            <person name="Saw J.H."/>
            <person name="Jorgensen S.L."/>
            <person name="Zaremba-Niedzwiedzka K."/>
            <person name="Martijn J."/>
            <person name="Lind A.E."/>
            <person name="van Eijk R."/>
            <person name="Schleper C."/>
            <person name="Guy L."/>
            <person name="Ettema T.J."/>
        </authorList>
    </citation>
    <scope>NUCLEOTIDE SEQUENCE</scope>
</reference>
<feature type="non-terminal residue" evidence="1">
    <location>
        <position position="1"/>
    </location>
</feature>
<accession>A0A0F8YCP8</accession>
<gene>
    <name evidence="1" type="ORF">LCGC14_3110300</name>
</gene>
<proteinExistence type="predicted"/>
<organism evidence="1">
    <name type="scientific">marine sediment metagenome</name>
    <dbReference type="NCBI Taxonomy" id="412755"/>
    <lineage>
        <taxon>unclassified sequences</taxon>
        <taxon>metagenomes</taxon>
        <taxon>ecological metagenomes</taxon>
    </lineage>
</organism>
<evidence type="ECO:0000313" key="1">
    <source>
        <dbReference type="EMBL" id="KKK51904.1"/>
    </source>
</evidence>
<dbReference type="AlphaFoldDB" id="A0A0F8YCP8"/>
<comment type="caution">
    <text evidence="1">The sequence shown here is derived from an EMBL/GenBank/DDBJ whole genome shotgun (WGS) entry which is preliminary data.</text>
</comment>
<dbReference type="EMBL" id="LAZR01067280">
    <property type="protein sequence ID" value="KKK51904.1"/>
    <property type="molecule type" value="Genomic_DNA"/>
</dbReference>
<name>A0A0F8YCP8_9ZZZZ</name>